<feature type="transmembrane region" description="Helical" evidence="1">
    <location>
        <begin position="196"/>
        <end position="216"/>
    </location>
</feature>
<dbReference type="SUPFAM" id="SSF50370">
    <property type="entry name" value="Ricin B-like lectins"/>
    <property type="match status" value="1"/>
</dbReference>
<name>A0A166PJ38_9AGAM</name>
<sequence>MPTFITRSGPLANGTYSICAQGLNECITLTNGTEGTPLTTWAPSANDAEQQWQILSDAATGATYTIQNVQHSKFVSYSPADSVDNMLLFGSPTQFSWQIIQVSADTYKLKSDPPRFSNNSTFTLVWTTKHYNVTDGDPVELYPYAEDNTGFDWILNAVNPSTSATSTSSTSTGLPSATAGANSGGGLSEADTITTAFGALGIVIAILGLWLTYLGVKHAVPSWLGWICCHRRTKRTKYEGDVLAYNIEVLKCVAGAVAGTRKGVVIKKDLVIGFLMSNLLWRWKMGATIWWRGKIEVRSYYFTYHELNLASVSIFPERHFISYAWHHAPMA</sequence>
<dbReference type="CDD" id="cd00161">
    <property type="entry name" value="beta-trefoil_Ricin-like"/>
    <property type="match status" value="1"/>
</dbReference>
<dbReference type="Pfam" id="PF14200">
    <property type="entry name" value="RicinB_lectin_2"/>
    <property type="match status" value="1"/>
</dbReference>
<dbReference type="Proteomes" id="UP000076532">
    <property type="component" value="Unassembled WGS sequence"/>
</dbReference>
<protein>
    <recommendedName>
        <fullName evidence="2">Ricin B lectin domain-containing protein</fullName>
    </recommendedName>
</protein>
<feature type="domain" description="Ricin B lectin" evidence="2">
    <location>
        <begin position="10"/>
        <end position="77"/>
    </location>
</feature>
<dbReference type="Gene3D" id="2.80.10.50">
    <property type="match status" value="1"/>
</dbReference>
<reference evidence="3 4" key="1">
    <citation type="journal article" date="2016" name="Mol. Biol. Evol.">
        <title>Comparative Genomics of Early-Diverging Mushroom-Forming Fungi Provides Insights into the Origins of Lignocellulose Decay Capabilities.</title>
        <authorList>
            <person name="Nagy L.G."/>
            <person name="Riley R."/>
            <person name="Tritt A."/>
            <person name="Adam C."/>
            <person name="Daum C."/>
            <person name="Floudas D."/>
            <person name="Sun H."/>
            <person name="Yadav J.S."/>
            <person name="Pangilinan J."/>
            <person name="Larsson K.H."/>
            <person name="Matsuura K."/>
            <person name="Barry K."/>
            <person name="Labutti K."/>
            <person name="Kuo R."/>
            <person name="Ohm R.A."/>
            <person name="Bhattacharya S.S."/>
            <person name="Shirouzu T."/>
            <person name="Yoshinaga Y."/>
            <person name="Martin F.M."/>
            <person name="Grigoriev I.V."/>
            <person name="Hibbett D.S."/>
        </authorList>
    </citation>
    <scope>NUCLEOTIDE SEQUENCE [LARGE SCALE GENOMIC DNA]</scope>
    <source>
        <strain evidence="3 4">CBS 109695</strain>
    </source>
</reference>
<keyword evidence="1" id="KW-0812">Transmembrane</keyword>
<dbReference type="OrthoDB" id="3255849at2759"/>
<evidence type="ECO:0000313" key="4">
    <source>
        <dbReference type="Proteomes" id="UP000076532"/>
    </source>
</evidence>
<evidence type="ECO:0000313" key="3">
    <source>
        <dbReference type="EMBL" id="KZP26147.1"/>
    </source>
</evidence>
<proteinExistence type="predicted"/>
<dbReference type="InterPro" id="IPR000772">
    <property type="entry name" value="Ricin_B_lectin"/>
</dbReference>
<keyword evidence="4" id="KW-1185">Reference proteome</keyword>
<evidence type="ECO:0000256" key="1">
    <source>
        <dbReference type="SAM" id="Phobius"/>
    </source>
</evidence>
<organism evidence="3 4">
    <name type="scientific">Athelia psychrophila</name>
    <dbReference type="NCBI Taxonomy" id="1759441"/>
    <lineage>
        <taxon>Eukaryota</taxon>
        <taxon>Fungi</taxon>
        <taxon>Dikarya</taxon>
        <taxon>Basidiomycota</taxon>
        <taxon>Agaricomycotina</taxon>
        <taxon>Agaricomycetes</taxon>
        <taxon>Agaricomycetidae</taxon>
        <taxon>Atheliales</taxon>
        <taxon>Atheliaceae</taxon>
        <taxon>Athelia</taxon>
    </lineage>
</organism>
<dbReference type="InterPro" id="IPR035992">
    <property type="entry name" value="Ricin_B-like_lectins"/>
</dbReference>
<keyword evidence="1" id="KW-0472">Membrane</keyword>
<evidence type="ECO:0000259" key="2">
    <source>
        <dbReference type="Pfam" id="PF14200"/>
    </source>
</evidence>
<accession>A0A166PJ38</accession>
<keyword evidence="1" id="KW-1133">Transmembrane helix</keyword>
<dbReference type="AlphaFoldDB" id="A0A166PJ38"/>
<gene>
    <name evidence="3" type="ORF">FIBSPDRAFT_887525</name>
</gene>
<dbReference type="EMBL" id="KV417516">
    <property type="protein sequence ID" value="KZP26147.1"/>
    <property type="molecule type" value="Genomic_DNA"/>
</dbReference>